<evidence type="ECO:0000313" key="2">
    <source>
        <dbReference type="EMBL" id="DAA02873.1"/>
    </source>
</evidence>
<dbReference type="AlphaFoldDB" id="Q6ILI8"/>
<dbReference type="EMBL" id="BK002028">
    <property type="protein sequence ID" value="DAA02873.1"/>
    <property type="molecule type" value="Genomic_DNA"/>
</dbReference>
<reference evidence="2" key="1">
    <citation type="journal article" date="2003" name="Genome Biol.">
        <title>An integrated gene annotation and transcriptional profiling approach towards the full gene content of the Drosophila genome.</title>
        <authorList>
            <person name="Hild M."/>
            <person name="Beckmann B."/>
            <person name="Haas S.A."/>
            <person name="Koch B."/>
            <person name="Solovyev V."/>
            <person name="Busold C."/>
            <person name="Fellenberg K."/>
            <person name="Boutros M."/>
            <person name="Vingron M."/>
            <person name="Sauer F."/>
            <person name="Hoheisel J.D."/>
            <person name="Paro R."/>
        </authorList>
    </citation>
    <scope>NUCLEOTIDE SEQUENCE</scope>
</reference>
<sequence>MFKEISAFASSARKPNPNPNEEKYSPIFSNTNLSNFNVLHGRLKVAAATSSSSQPSPFPFPSAYTSTSTFTGMVMAPVRPDTPADISVSTQAEILNWAYKKIAPMGGMEPSAADSRAVRSWYQEPSGANSLQDLLSRTVANTGKLFPNPADGFRSRVPITTPGFRLQRVPGTGNLAAAARHRWRRTSPAIRFRGTSDERHWKKILLKIKACQPTKIRLQSTNERNFVHISSIMSTDELQEHI</sequence>
<organism evidence="2">
    <name type="scientific">Drosophila melanogaster</name>
    <name type="common">Fruit fly</name>
    <dbReference type="NCBI Taxonomy" id="7227"/>
    <lineage>
        <taxon>Eukaryota</taxon>
        <taxon>Metazoa</taxon>
        <taxon>Ecdysozoa</taxon>
        <taxon>Arthropoda</taxon>
        <taxon>Hexapoda</taxon>
        <taxon>Insecta</taxon>
        <taxon>Pterygota</taxon>
        <taxon>Neoptera</taxon>
        <taxon>Endopterygota</taxon>
        <taxon>Diptera</taxon>
        <taxon>Brachycera</taxon>
        <taxon>Muscomorpha</taxon>
        <taxon>Ephydroidea</taxon>
        <taxon>Drosophilidae</taxon>
        <taxon>Drosophila</taxon>
        <taxon>Sophophora</taxon>
    </lineage>
</organism>
<gene>
    <name evidence="2" type="ORF">HDC09393</name>
</gene>
<feature type="region of interest" description="Disordered" evidence="1">
    <location>
        <begin position="1"/>
        <end position="26"/>
    </location>
</feature>
<name>Q6ILI8_DROME</name>
<protein>
    <submittedName>
        <fullName evidence="2">HDC09393</fullName>
    </submittedName>
</protein>
<evidence type="ECO:0000256" key="1">
    <source>
        <dbReference type="SAM" id="MobiDB-lite"/>
    </source>
</evidence>
<accession>Q6ILI8</accession>
<proteinExistence type="predicted"/>